<dbReference type="RefSeq" id="WP_179643297.1">
    <property type="nucleotide sequence ID" value="NZ_BAAAYY010000017.1"/>
</dbReference>
<evidence type="ECO:0000256" key="5">
    <source>
        <dbReference type="ARBA" id="ARBA00023098"/>
    </source>
</evidence>
<dbReference type="PIRSF" id="PIRSF003085">
    <property type="entry name" value="CMAS"/>
    <property type="match status" value="1"/>
</dbReference>
<comment type="caution">
    <text evidence="7">The sequence shown here is derived from an EMBL/GenBank/DDBJ whole genome shotgun (WGS) entry which is preliminary data.</text>
</comment>
<sequence length="434" mass="47688">MTPTPTTPARPRGAAHFIAPLAERFFNGVLPVRLRAWDGSQVGPEDAPVVVLRDRDALRRILARPGELGPARAYVSGDLDVEGDLADGFRRVWASVREHGTSLPGPADWARAARLALSLGLPGVPPPPPQAEARLRGGVNTPGRDAEAVAHHYDLSNDLYGLFLDPLMAYSCGYWTSDDPDYGLADAQVDKLDLVCRKLGLAEGDRLLDVGCGWGALTLHAARSHGARVTAVTLSSRQREYVRARVAEQGLADRVQVRLSDYRDIDEEPFDAIAAVEMGEHVGRRNYPAFAARLHALLRPRGRLLVQQMSRRGAHPGGGPFIETYIAPDMHMRPLGETVALLEDAGLEVRDVHAMREHYVRTVEAWYAEFERRFDEVVALVGEETARVWRLYLVGGALAFEERRMGVDQVLAVRPTPDGRSGMPATRADLDTAR</sequence>
<evidence type="ECO:0000256" key="1">
    <source>
        <dbReference type="ARBA" id="ARBA00010815"/>
    </source>
</evidence>
<dbReference type="PANTHER" id="PTHR43667">
    <property type="entry name" value="CYCLOPROPANE-FATTY-ACYL-PHOSPHOLIPID SYNTHASE"/>
    <property type="match status" value="1"/>
</dbReference>
<keyword evidence="2 7" id="KW-0489">Methyltransferase</keyword>
<reference evidence="7 8" key="1">
    <citation type="submission" date="2020-07" db="EMBL/GenBank/DDBJ databases">
        <title>Sequencing the genomes of 1000 actinobacteria strains.</title>
        <authorList>
            <person name="Klenk H.-P."/>
        </authorList>
    </citation>
    <scope>NUCLEOTIDE SEQUENCE [LARGE SCALE GENOMIC DNA]</scope>
    <source>
        <strain evidence="7 8">CXB654</strain>
    </source>
</reference>
<comment type="similarity">
    <text evidence="1">Belongs to the CFA/CMAS family.</text>
</comment>
<feature type="region of interest" description="Disordered" evidence="6">
    <location>
        <begin position="415"/>
        <end position="434"/>
    </location>
</feature>
<organism evidence="7 8">
    <name type="scientific">Spinactinospora alkalitolerans</name>
    <dbReference type="NCBI Taxonomy" id="687207"/>
    <lineage>
        <taxon>Bacteria</taxon>
        <taxon>Bacillati</taxon>
        <taxon>Actinomycetota</taxon>
        <taxon>Actinomycetes</taxon>
        <taxon>Streptosporangiales</taxon>
        <taxon>Nocardiopsidaceae</taxon>
        <taxon>Spinactinospora</taxon>
    </lineage>
</organism>
<proteinExistence type="inferred from homology"/>
<dbReference type="GO" id="GO:0032259">
    <property type="term" value="P:methylation"/>
    <property type="evidence" value="ECO:0007669"/>
    <property type="project" value="UniProtKB-KW"/>
</dbReference>
<dbReference type="AlphaFoldDB" id="A0A852TWT3"/>
<accession>A0A852TWT3</accession>
<dbReference type="CDD" id="cd02440">
    <property type="entry name" value="AdoMet_MTases"/>
    <property type="match status" value="1"/>
</dbReference>
<evidence type="ECO:0000256" key="2">
    <source>
        <dbReference type="ARBA" id="ARBA00022603"/>
    </source>
</evidence>
<dbReference type="InterPro" id="IPR003333">
    <property type="entry name" value="CMAS"/>
</dbReference>
<evidence type="ECO:0000313" key="8">
    <source>
        <dbReference type="Proteomes" id="UP000589036"/>
    </source>
</evidence>
<dbReference type="GO" id="GO:0008610">
    <property type="term" value="P:lipid biosynthetic process"/>
    <property type="evidence" value="ECO:0007669"/>
    <property type="project" value="InterPro"/>
</dbReference>
<dbReference type="Pfam" id="PF02353">
    <property type="entry name" value="CMAS"/>
    <property type="match status" value="1"/>
</dbReference>
<dbReference type="Proteomes" id="UP000589036">
    <property type="component" value="Unassembled WGS sequence"/>
</dbReference>
<gene>
    <name evidence="7" type="ORF">HDA32_002452</name>
</gene>
<evidence type="ECO:0000256" key="6">
    <source>
        <dbReference type="SAM" id="MobiDB-lite"/>
    </source>
</evidence>
<keyword evidence="3 7" id="KW-0808">Transferase</keyword>
<keyword evidence="8" id="KW-1185">Reference proteome</keyword>
<dbReference type="Gene3D" id="3.40.50.150">
    <property type="entry name" value="Vaccinia Virus protein VP39"/>
    <property type="match status" value="1"/>
</dbReference>
<name>A0A852TWT3_9ACTN</name>
<dbReference type="SUPFAM" id="SSF53335">
    <property type="entry name" value="S-adenosyl-L-methionine-dependent methyltransferases"/>
    <property type="match status" value="1"/>
</dbReference>
<protein>
    <submittedName>
        <fullName evidence="7">Cyclopropane-fatty-acyl-phospholipid synthase</fullName>
        <ecNumber evidence="7">2.1.1.79</ecNumber>
    </submittedName>
</protein>
<evidence type="ECO:0000256" key="3">
    <source>
        <dbReference type="ARBA" id="ARBA00022679"/>
    </source>
</evidence>
<dbReference type="InterPro" id="IPR050723">
    <property type="entry name" value="CFA/CMAS"/>
</dbReference>
<keyword evidence="4" id="KW-0949">S-adenosyl-L-methionine</keyword>
<dbReference type="PANTHER" id="PTHR43667:SF1">
    <property type="entry name" value="CYCLOPROPANE-FATTY-ACYL-PHOSPHOLIPID SYNTHASE"/>
    <property type="match status" value="1"/>
</dbReference>
<dbReference type="EC" id="2.1.1.79" evidence="7"/>
<evidence type="ECO:0000256" key="4">
    <source>
        <dbReference type="ARBA" id="ARBA00022691"/>
    </source>
</evidence>
<dbReference type="GO" id="GO:0008825">
    <property type="term" value="F:cyclopropane-fatty-acyl-phospholipid synthase activity"/>
    <property type="evidence" value="ECO:0007669"/>
    <property type="project" value="UniProtKB-EC"/>
</dbReference>
<keyword evidence="5" id="KW-0443">Lipid metabolism</keyword>
<dbReference type="EMBL" id="JACCCC010000001">
    <property type="protein sequence ID" value="NYE47332.1"/>
    <property type="molecule type" value="Genomic_DNA"/>
</dbReference>
<dbReference type="InterPro" id="IPR029063">
    <property type="entry name" value="SAM-dependent_MTases_sf"/>
</dbReference>
<evidence type="ECO:0000313" key="7">
    <source>
        <dbReference type="EMBL" id="NYE47332.1"/>
    </source>
</evidence>